<feature type="region of interest" description="Disordered" evidence="1">
    <location>
        <begin position="136"/>
        <end position="165"/>
    </location>
</feature>
<dbReference type="Proteomes" id="UP001200034">
    <property type="component" value="Unassembled WGS sequence"/>
</dbReference>
<reference evidence="2" key="1">
    <citation type="journal article" date="2021" name="Mol. Ecol. Resour.">
        <title>Phylogenomic analyses of the genus Drosophila reveals genomic signals of climate adaptation.</title>
        <authorList>
            <person name="Li F."/>
            <person name="Rane R.V."/>
            <person name="Luria V."/>
            <person name="Xiong Z."/>
            <person name="Chen J."/>
            <person name="Li Z."/>
            <person name="Catullo R.A."/>
            <person name="Griffin P.C."/>
            <person name="Schiffer M."/>
            <person name="Pearce S."/>
            <person name="Lee S.F."/>
            <person name="McElroy K."/>
            <person name="Stocker A."/>
            <person name="Shirriffs J."/>
            <person name="Cockerell F."/>
            <person name="Coppin C."/>
            <person name="Sgro C.M."/>
            <person name="Karger A."/>
            <person name="Cain J.W."/>
            <person name="Weber J.A."/>
            <person name="Santpere G."/>
            <person name="Kirschner M.W."/>
            <person name="Hoffmann A.A."/>
            <person name="Oakeshott J.G."/>
            <person name="Zhang G."/>
        </authorList>
    </citation>
    <scope>NUCLEOTIDE SEQUENCE</scope>
    <source>
        <strain evidence="2">BGI-SZ-2011g</strain>
    </source>
</reference>
<comment type="caution">
    <text evidence="2">The sequence shown here is derived from an EMBL/GenBank/DDBJ whole genome shotgun (WGS) entry which is preliminary data.</text>
</comment>
<protein>
    <submittedName>
        <fullName evidence="2">Uncharacterized protein</fullName>
    </submittedName>
</protein>
<proteinExistence type="predicted"/>
<organism evidence="2 3">
    <name type="scientific">Drosophila rubida</name>
    <dbReference type="NCBI Taxonomy" id="30044"/>
    <lineage>
        <taxon>Eukaryota</taxon>
        <taxon>Metazoa</taxon>
        <taxon>Ecdysozoa</taxon>
        <taxon>Arthropoda</taxon>
        <taxon>Hexapoda</taxon>
        <taxon>Insecta</taxon>
        <taxon>Pterygota</taxon>
        <taxon>Neoptera</taxon>
        <taxon>Endopterygota</taxon>
        <taxon>Diptera</taxon>
        <taxon>Brachycera</taxon>
        <taxon>Muscomorpha</taxon>
        <taxon>Ephydroidea</taxon>
        <taxon>Drosophilidae</taxon>
        <taxon>Drosophila</taxon>
    </lineage>
</organism>
<evidence type="ECO:0000313" key="3">
    <source>
        <dbReference type="Proteomes" id="UP001200034"/>
    </source>
</evidence>
<sequence length="215" mass="23473">MELRSRSKHLIELLKSYGAYEDGMELEEMQQVAQAMEMSTVSTNTMECLDLERALFVINSTMITDPMLSPSPSPSPSPSMGSFFGYRSFDRNCDSPPTNPIIFEVRAIVHHELDWSPTNDAAVRPLKRPASEIIACDMSSPKRQQRNAEDNPDATPISMTSSDSGVCDEIGTLSSIASSDHSTMPFIGEVPSRLLISTSSAAVSDLSNSMDNDSV</sequence>
<name>A0AAD4PMF6_9MUSC</name>
<dbReference type="AlphaFoldDB" id="A0AAD4PMF6"/>
<evidence type="ECO:0000256" key="1">
    <source>
        <dbReference type="SAM" id="MobiDB-lite"/>
    </source>
</evidence>
<accession>A0AAD4PMF6</accession>
<keyword evidence="3" id="KW-1185">Reference proteome</keyword>
<dbReference type="EMBL" id="JAJJHW010001127">
    <property type="protein sequence ID" value="KAH8377610.1"/>
    <property type="molecule type" value="Genomic_DNA"/>
</dbReference>
<evidence type="ECO:0000313" key="2">
    <source>
        <dbReference type="EMBL" id="KAH8377610.1"/>
    </source>
</evidence>
<gene>
    <name evidence="2" type="ORF">KR093_006231</name>
</gene>